<organism evidence="1">
    <name type="scientific">Thermorudis peleae</name>
    <dbReference type="NCBI Taxonomy" id="1382356"/>
    <lineage>
        <taxon>Bacteria</taxon>
        <taxon>Pseudomonadati</taxon>
        <taxon>Thermomicrobiota</taxon>
        <taxon>Thermomicrobia</taxon>
        <taxon>Thermomicrobia incertae sedis</taxon>
        <taxon>Thermorudis</taxon>
    </lineage>
</organism>
<dbReference type="AlphaFoldDB" id="A0A831TEB2"/>
<proteinExistence type="predicted"/>
<comment type="caution">
    <text evidence="1">The sequence shown here is derived from an EMBL/GenBank/DDBJ whole genome shotgun (WGS) entry which is preliminary data.</text>
</comment>
<name>A0A831TEB2_9BACT</name>
<protein>
    <submittedName>
        <fullName evidence="1">Uncharacterized protein</fullName>
    </submittedName>
</protein>
<evidence type="ECO:0000313" key="1">
    <source>
        <dbReference type="EMBL" id="HEG90559.1"/>
    </source>
</evidence>
<reference evidence="1" key="1">
    <citation type="journal article" date="2020" name="mSystems">
        <title>Genome- and Community-Level Interaction Insights into Carbon Utilization and Element Cycling Functions of Hydrothermarchaeota in Hydrothermal Sediment.</title>
        <authorList>
            <person name="Zhou Z."/>
            <person name="Liu Y."/>
            <person name="Xu W."/>
            <person name="Pan J."/>
            <person name="Luo Z.H."/>
            <person name="Li M."/>
        </authorList>
    </citation>
    <scope>NUCLEOTIDE SEQUENCE [LARGE SCALE GENOMIC DNA]</scope>
    <source>
        <strain evidence="1">SpSt-210</strain>
    </source>
</reference>
<sequence length="250" mass="26001">MAVPRAHALIAGVRKLGSARIEIGRVAELLRAGEWVAVPGPAGEEPALVVIAPEQVLHIEGEVPELPVRRLSEGERVRLPELAALARDLAQQTAETLGQIAESAEGAKDSSPLLGLRVTLGGAVVVEYWEGGAGPPVVEVATRLAERLGRPVHLATRPGGPPRALAGSLGRIAGAGLEFGELARLRLGVPLGEPPAPAPGGYPRLASTVITPAGKGIVRSVSTRHRVVTVELEDGTRHEVPLEQVTPANE</sequence>
<gene>
    <name evidence="1" type="ORF">ENP34_03830</name>
</gene>
<accession>A0A831TEB2</accession>
<dbReference type="EMBL" id="DSIY01000087">
    <property type="protein sequence ID" value="HEG90559.1"/>
    <property type="molecule type" value="Genomic_DNA"/>
</dbReference>